<feature type="region of interest" description="Disordered" evidence="5">
    <location>
        <begin position="79"/>
        <end position="309"/>
    </location>
</feature>
<dbReference type="EMBL" id="JANKHO010003659">
    <property type="protein sequence ID" value="KAJ3481848.1"/>
    <property type="molecule type" value="Genomic_DNA"/>
</dbReference>
<evidence type="ECO:0008006" key="8">
    <source>
        <dbReference type="Google" id="ProtNLM"/>
    </source>
</evidence>
<protein>
    <recommendedName>
        <fullName evidence="8">C2H2-type domain-containing protein</fullName>
    </recommendedName>
</protein>
<dbReference type="Proteomes" id="UP001148786">
    <property type="component" value="Unassembled WGS sequence"/>
</dbReference>
<keyword evidence="1" id="KW-0479">Metal-binding</keyword>
<feature type="compositionally biased region" description="Basic and acidic residues" evidence="5">
    <location>
        <begin position="144"/>
        <end position="154"/>
    </location>
</feature>
<dbReference type="OrthoDB" id="3269380at2759"/>
<accession>A0A9W8MMD5</accession>
<feature type="compositionally biased region" description="Polar residues" evidence="5">
    <location>
        <begin position="233"/>
        <end position="244"/>
    </location>
</feature>
<keyword evidence="2" id="KW-0677">Repeat</keyword>
<feature type="compositionally biased region" description="Low complexity" evidence="5">
    <location>
        <begin position="81"/>
        <end position="104"/>
    </location>
</feature>
<evidence type="ECO:0000256" key="4">
    <source>
        <dbReference type="ARBA" id="ARBA00022833"/>
    </source>
</evidence>
<feature type="compositionally biased region" description="Low complexity" evidence="5">
    <location>
        <begin position="186"/>
        <end position="206"/>
    </location>
</feature>
<dbReference type="PANTHER" id="PTHR23057">
    <property type="entry name" value="JUXTAPOSED WITH ANOTHER ZINC FINGER PROTEIN 1"/>
    <property type="match status" value="1"/>
</dbReference>
<evidence type="ECO:0000256" key="1">
    <source>
        <dbReference type="ARBA" id="ARBA00022723"/>
    </source>
</evidence>
<feature type="compositionally biased region" description="Low complexity" evidence="5">
    <location>
        <begin position="272"/>
        <end position="284"/>
    </location>
</feature>
<gene>
    <name evidence="6" type="ORF">NLJ89_g12178</name>
</gene>
<keyword evidence="4" id="KW-0862">Zinc</keyword>
<dbReference type="GO" id="GO:0008270">
    <property type="term" value="F:zinc ion binding"/>
    <property type="evidence" value="ECO:0007669"/>
    <property type="project" value="UniProtKB-KW"/>
</dbReference>
<evidence type="ECO:0000313" key="7">
    <source>
        <dbReference type="Proteomes" id="UP001148786"/>
    </source>
</evidence>
<dbReference type="PANTHER" id="PTHR23057:SF0">
    <property type="entry name" value="JUXTAPOSED WITH ANOTHER ZINC FINGER PROTEIN 1"/>
    <property type="match status" value="1"/>
</dbReference>
<dbReference type="AlphaFoldDB" id="A0A9W8MMD5"/>
<proteinExistence type="predicted"/>
<organism evidence="6 7">
    <name type="scientific">Agrocybe chaxingu</name>
    <dbReference type="NCBI Taxonomy" id="84603"/>
    <lineage>
        <taxon>Eukaryota</taxon>
        <taxon>Fungi</taxon>
        <taxon>Dikarya</taxon>
        <taxon>Basidiomycota</taxon>
        <taxon>Agaricomycotina</taxon>
        <taxon>Agaricomycetes</taxon>
        <taxon>Agaricomycetidae</taxon>
        <taxon>Agaricales</taxon>
        <taxon>Agaricineae</taxon>
        <taxon>Strophariaceae</taxon>
        <taxon>Agrocybe</taxon>
    </lineage>
</organism>
<comment type="caution">
    <text evidence="6">The sequence shown here is derived from an EMBL/GenBank/DDBJ whole genome shotgun (WGS) entry which is preliminary data.</text>
</comment>
<reference evidence="6" key="1">
    <citation type="submission" date="2022-07" db="EMBL/GenBank/DDBJ databases">
        <title>Genome Sequence of Agrocybe chaxingu.</title>
        <authorList>
            <person name="Buettner E."/>
        </authorList>
    </citation>
    <scope>NUCLEOTIDE SEQUENCE</scope>
    <source>
        <strain evidence="6">MP-N11</strain>
    </source>
</reference>
<dbReference type="GO" id="GO:0005634">
    <property type="term" value="C:nucleus"/>
    <property type="evidence" value="ECO:0007669"/>
    <property type="project" value="TreeGrafter"/>
</dbReference>
<keyword evidence="7" id="KW-1185">Reference proteome</keyword>
<keyword evidence="3" id="KW-0863">Zinc-finger</keyword>
<evidence type="ECO:0000256" key="5">
    <source>
        <dbReference type="SAM" id="MobiDB-lite"/>
    </source>
</evidence>
<evidence type="ECO:0000256" key="3">
    <source>
        <dbReference type="ARBA" id="ARBA00022771"/>
    </source>
</evidence>
<evidence type="ECO:0000313" key="6">
    <source>
        <dbReference type="EMBL" id="KAJ3481848.1"/>
    </source>
</evidence>
<feature type="region of interest" description="Disordered" evidence="5">
    <location>
        <begin position="30"/>
        <end position="52"/>
    </location>
</feature>
<evidence type="ECO:0000256" key="2">
    <source>
        <dbReference type="ARBA" id="ARBA00022737"/>
    </source>
</evidence>
<sequence length="309" mass="32553">MAMDEDDAMFAELFPTFPTTEIARMDASALSPMPSEDEEMSDGSMSASPADIDVPMSPIPTYVYGVDKQPIAEIPKAVRFSKGAVGGSSRKASSASTSASGSKPGKARSRYGSTGGAVRRREKSFKCPTPRCTKSYLNPNGLKYHLEKGTCKFDDDSEADPDLSMSDDTNPRQMTRIHPPPPPSAPVASTSTLPPPTTQNQNPYPQHSSSTAKSDDAHTHPHPSGTVPEHASTVHNSNPTNSNFDGPKRDIDAPSTRRGGPGGPAGDEDLRSSGASASVNANGVRAGRTDSGGSSRRLHVEVDFADPAQ</sequence>
<name>A0A9W8MMD5_9AGAR</name>
<dbReference type="InterPro" id="IPR051580">
    <property type="entry name" value="ZnF-Chromatin_assoc"/>
</dbReference>